<protein>
    <recommendedName>
        <fullName evidence="2">Leucine-rich repeat domain-containing protein</fullName>
    </recommendedName>
</protein>
<dbReference type="InterPro" id="IPR056867">
    <property type="entry name" value="LRR_15"/>
</dbReference>
<feature type="domain" description="Leucine-rich repeat" evidence="2">
    <location>
        <begin position="515"/>
        <end position="662"/>
    </location>
</feature>
<evidence type="ECO:0000313" key="4">
    <source>
        <dbReference type="Proteomes" id="UP001194746"/>
    </source>
</evidence>
<evidence type="ECO:0000256" key="1">
    <source>
        <dbReference type="SAM" id="SignalP"/>
    </source>
</evidence>
<keyword evidence="4" id="KW-1185">Reference proteome</keyword>
<feature type="signal peptide" evidence="1">
    <location>
        <begin position="1"/>
        <end position="18"/>
    </location>
</feature>
<organism evidence="3 4">
    <name type="scientific">Aspergillus nanangensis</name>
    <dbReference type="NCBI Taxonomy" id="2582783"/>
    <lineage>
        <taxon>Eukaryota</taxon>
        <taxon>Fungi</taxon>
        <taxon>Dikarya</taxon>
        <taxon>Ascomycota</taxon>
        <taxon>Pezizomycotina</taxon>
        <taxon>Eurotiomycetes</taxon>
        <taxon>Eurotiomycetidae</taxon>
        <taxon>Eurotiales</taxon>
        <taxon>Aspergillaceae</taxon>
        <taxon>Aspergillus</taxon>
        <taxon>Aspergillus subgen. Circumdati</taxon>
    </lineage>
</organism>
<sequence>MKFFSLILYSFFLSSVAAYGPKAAWEKMLYYNTYLLEEQAFGDDSSKYAVGVGCAGSRPGGRCTFGEFTEYIWKTNVLKNADGTTYNAPKPDPLPKNFPGSGDLKTWLKTSQISITQRLIQTDYVMNVDGVKVNGESDYYASLEKMGQDFRRALDAAPKVEIATLQLVERANLAVRTVEQLRIKDMDSFKVGKGGNKIGSLARLLRIKLNDNGFDIVRKDSPEKVVNEADFWKQLDYSGTIEKYKVEYPNIKTSLDEAISTWGSKQTNINHMNAVNAAANAKLAMGLLRLYIRLLPPAVHLFYSPPHLTTFPIMIQTLPGELLIKIARCLPDSSDRLHLASCCRRFRLGVPLLEEAYTSINVHYFCEKSLRQLVEILLEAPDLAKRVTRISLAKSKDPPCKSHLPTSHPTQRSCNQLVSDLIQRLTPSDVESKAWMAAATATPGEECSYLGQDLWLTMLLNCVPNITSLEMEWGGHTDISERFLEFMSRNNGFSCLTEATIQVPFNSGLKFQLYKIAPFFRLQSMRKFKGALIAGLEDQSRVNFADLIPIQSSPIEHIHLVEASSHNAFMPLISACRNLKSFTCLTRSGWAYLDYWAYNVKFIPLLIQDYGQSLISAKDSLEDLYIDVSYPETNNQLGWIGSLTEYTKLRTLHLRLCDLLHVDLDRVLDYEAGGFDSFYDIPTFIPPVDALPVSLEHLYLSDFEQLFSIGLRELEKLVRAKDKFTRLRVIDIEGLWQDKLKDVHVLTTNLKQACEEVCVKLNVLHYDVEVEHRGKPEVECEDHWSHPIGDIFEFDFS</sequence>
<dbReference type="Proteomes" id="UP001194746">
    <property type="component" value="Unassembled WGS sequence"/>
</dbReference>
<name>A0AAD4CG65_ASPNN</name>
<dbReference type="EMBL" id="VCAU01000088">
    <property type="protein sequence ID" value="KAF9885844.1"/>
    <property type="molecule type" value="Genomic_DNA"/>
</dbReference>
<accession>A0AAD4CG65</accession>
<evidence type="ECO:0000259" key="2">
    <source>
        <dbReference type="Pfam" id="PF24969"/>
    </source>
</evidence>
<keyword evidence="1" id="KW-0732">Signal</keyword>
<gene>
    <name evidence="3" type="ORF">FE257_012316</name>
</gene>
<dbReference type="CDD" id="cd09917">
    <property type="entry name" value="F-box_SF"/>
    <property type="match status" value="1"/>
</dbReference>
<evidence type="ECO:0000313" key="3">
    <source>
        <dbReference type="EMBL" id="KAF9885844.1"/>
    </source>
</evidence>
<feature type="chain" id="PRO_5042226947" description="Leucine-rich repeat domain-containing protein" evidence="1">
    <location>
        <begin position="19"/>
        <end position="797"/>
    </location>
</feature>
<proteinExistence type="predicted"/>
<dbReference type="AlphaFoldDB" id="A0AAD4CG65"/>
<dbReference type="Pfam" id="PF24969">
    <property type="entry name" value="LRR_15"/>
    <property type="match status" value="1"/>
</dbReference>
<reference evidence="3" key="2">
    <citation type="submission" date="2020-02" db="EMBL/GenBank/DDBJ databases">
        <authorList>
            <person name="Gilchrist C.L.M."/>
            <person name="Chooi Y.-H."/>
        </authorList>
    </citation>
    <scope>NUCLEOTIDE SEQUENCE</scope>
    <source>
        <strain evidence="3">MST-FP2251</strain>
    </source>
</reference>
<reference evidence="3" key="1">
    <citation type="journal article" date="2019" name="Beilstein J. Org. Chem.">
        <title>Nanangenines: drimane sesquiterpenoids as the dominant metabolite cohort of a novel Australian fungus, Aspergillus nanangensis.</title>
        <authorList>
            <person name="Lacey H.J."/>
            <person name="Gilchrist C.L.M."/>
            <person name="Crombie A."/>
            <person name="Kalaitzis J.A."/>
            <person name="Vuong D."/>
            <person name="Rutledge P.J."/>
            <person name="Turner P."/>
            <person name="Pitt J.I."/>
            <person name="Lacey E."/>
            <person name="Chooi Y.H."/>
            <person name="Piggott A.M."/>
        </authorList>
    </citation>
    <scope>NUCLEOTIDE SEQUENCE</scope>
    <source>
        <strain evidence="3">MST-FP2251</strain>
    </source>
</reference>
<comment type="caution">
    <text evidence="3">The sequence shown here is derived from an EMBL/GenBank/DDBJ whole genome shotgun (WGS) entry which is preliminary data.</text>
</comment>
<dbReference type="SUPFAM" id="SSF52047">
    <property type="entry name" value="RNI-like"/>
    <property type="match status" value="1"/>
</dbReference>